<gene>
    <name evidence="6" type="primary">gatC</name>
    <name evidence="7" type="ORF">SAMN04489868_1134</name>
</gene>
<keyword evidence="6" id="KW-0648">Protein biosynthesis</keyword>
<evidence type="ECO:0000256" key="6">
    <source>
        <dbReference type="HAMAP-Rule" id="MF_00122"/>
    </source>
</evidence>
<reference evidence="7 8" key="1">
    <citation type="submission" date="2016-10" db="EMBL/GenBank/DDBJ databases">
        <authorList>
            <person name="de Groot N.N."/>
        </authorList>
    </citation>
    <scope>NUCLEOTIDE SEQUENCE [LARGE SCALE GENOMIC DNA]</scope>
    <source>
        <strain evidence="7 8">DSM 27630</strain>
    </source>
</reference>
<comment type="function">
    <text evidence="3 6">Allows the formation of correctly charged Asn-tRNA(Asn) or Gln-tRNA(Gln) through the transamidation of misacylated Asp-tRNA(Asn) or Glu-tRNA(Gln) in organisms which lack either or both of asparaginyl-tRNA or glutaminyl-tRNA synthetases. The reaction takes place in the presence of glutamine and ATP through an activated phospho-Asp-tRNA(Asn) or phospho-Glu-tRNA(Gln).</text>
</comment>
<dbReference type="InterPro" id="IPR003837">
    <property type="entry name" value="GatC"/>
</dbReference>
<dbReference type="PANTHER" id="PTHR15004">
    <property type="entry name" value="GLUTAMYL-TRNA(GLN) AMIDOTRANSFERASE SUBUNIT C, MITOCHONDRIAL"/>
    <property type="match status" value="1"/>
</dbReference>
<dbReference type="AlphaFoldDB" id="A0A1I3C5P0"/>
<dbReference type="EMBL" id="FOQE01000013">
    <property type="protein sequence ID" value="SFH69311.1"/>
    <property type="molecule type" value="Genomic_DNA"/>
</dbReference>
<protein>
    <recommendedName>
        <fullName evidence="6">Aspartyl/glutamyl-tRNA(Asn/Gln) amidotransferase subunit C</fullName>
        <shortName evidence="6">Asp/Glu-ADT subunit C</shortName>
        <ecNumber evidence="6">6.3.5.-</ecNumber>
    </recommendedName>
</protein>
<sequence length="103" mass="11631">MTVNVNEQDIRHVAKLAKLEISDDEIKKFTVQMDNIIDMVEQLDTLDTKDVPEMYHGAFIENVMREDKAVPGTDREALFENVKESKDGLIRVPAIIDNGEGDA</sequence>
<keyword evidence="7" id="KW-0808">Transferase</keyword>
<dbReference type="InterPro" id="IPR036113">
    <property type="entry name" value="Asp/Glu-ADT_sf_sub_c"/>
</dbReference>
<keyword evidence="6" id="KW-0436">Ligase</keyword>
<dbReference type="SUPFAM" id="SSF141000">
    <property type="entry name" value="Glu-tRNAGln amidotransferase C subunit"/>
    <property type="match status" value="1"/>
</dbReference>
<proteinExistence type="inferred from homology"/>
<name>A0A1I3C5P0_9LACT</name>
<evidence type="ECO:0000256" key="2">
    <source>
        <dbReference type="ARBA" id="ARBA00011123"/>
    </source>
</evidence>
<keyword evidence="6" id="KW-0067">ATP-binding</keyword>
<evidence type="ECO:0000313" key="8">
    <source>
        <dbReference type="Proteomes" id="UP000198668"/>
    </source>
</evidence>
<dbReference type="GO" id="GO:0050567">
    <property type="term" value="F:glutaminyl-tRNA synthase (glutamine-hydrolyzing) activity"/>
    <property type="evidence" value="ECO:0007669"/>
    <property type="project" value="UniProtKB-UniRule"/>
</dbReference>
<evidence type="ECO:0000256" key="1">
    <source>
        <dbReference type="ARBA" id="ARBA00010757"/>
    </source>
</evidence>
<dbReference type="GO" id="GO:0005524">
    <property type="term" value="F:ATP binding"/>
    <property type="evidence" value="ECO:0007669"/>
    <property type="project" value="UniProtKB-KW"/>
</dbReference>
<comment type="similarity">
    <text evidence="1 6">Belongs to the GatC family.</text>
</comment>
<comment type="catalytic activity">
    <reaction evidence="5 6">
        <text>L-glutamyl-tRNA(Gln) + L-glutamine + ATP + H2O = L-glutaminyl-tRNA(Gln) + L-glutamate + ADP + phosphate + H(+)</text>
        <dbReference type="Rhea" id="RHEA:17521"/>
        <dbReference type="Rhea" id="RHEA-COMP:9681"/>
        <dbReference type="Rhea" id="RHEA-COMP:9684"/>
        <dbReference type="ChEBI" id="CHEBI:15377"/>
        <dbReference type="ChEBI" id="CHEBI:15378"/>
        <dbReference type="ChEBI" id="CHEBI:29985"/>
        <dbReference type="ChEBI" id="CHEBI:30616"/>
        <dbReference type="ChEBI" id="CHEBI:43474"/>
        <dbReference type="ChEBI" id="CHEBI:58359"/>
        <dbReference type="ChEBI" id="CHEBI:78520"/>
        <dbReference type="ChEBI" id="CHEBI:78521"/>
        <dbReference type="ChEBI" id="CHEBI:456216"/>
    </reaction>
</comment>
<comment type="subunit">
    <text evidence="2 6">Heterotrimer of A, B and C subunits.</text>
</comment>
<dbReference type="GO" id="GO:0050566">
    <property type="term" value="F:asparaginyl-tRNA synthase (glutamine-hydrolyzing) activity"/>
    <property type="evidence" value="ECO:0007669"/>
    <property type="project" value="RHEA"/>
</dbReference>
<dbReference type="NCBIfam" id="TIGR00135">
    <property type="entry name" value="gatC"/>
    <property type="match status" value="1"/>
</dbReference>
<evidence type="ECO:0000256" key="5">
    <source>
        <dbReference type="ARBA" id="ARBA00047913"/>
    </source>
</evidence>
<dbReference type="GO" id="GO:0006412">
    <property type="term" value="P:translation"/>
    <property type="evidence" value="ECO:0007669"/>
    <property type="project" value="UniProtKB-UniRule"/>
</dbReference>
<dbReference type="RefSeq" id="WP_047391753.1">
    <property type="nucleotide sequence ID" value="NZ_FOQE01000013.1"/>
</dbReference>
<dbReference type="HAMAP" id="MF_00122">
    <property type="entry name" value="GatC"/>
    <property type="match status" value="1"/>
</dbReference>
<comment type="catalytic activity">
    <reaction evidence="4 6">
        <text>L-aspartyl-tRNA(Asn) + L-glutamine + ATP + H2O = L-asparaginyl-tRNA(Asn) + L-glutamate + ADP + phosphate + 2 H(+)</text>
        <dbReference type="Rhea" id="RHEA:14513"/>
        <dbReference type="Rhea" id="RHEA-COMP:9674"/>
        <dbReference type="Rhea" id="RHEA-COMP:9677"/>
        <dbReference type="ChEBI" id="CHEBI:15377"/>
        <dbReference type="ChEBI" id="CHEBI:15378"/>
        <dbReference type="ChEBI" id="CHEBI:29985"/>
        <dbReference type="ChEBI" id="CHEBI:30616"/>
        <dbReference type="ChEBI" id="CHEBI:43474"/>
        <dbReference type="ChEBI" id="CHEBI:58359"/>
        <dbReference type="ChEBI" id="CHEBI:78515"/>
        <dbReference type="ChEBI" id="CHEBI:78516"/>
        <dbReference type="ChEBI" id="CHEBI:456216"/>
    </reaction>
</comment>
<evidence type="ECO:0000256" key="3">
    <source>
        <dbReference type="ARBA" id="ARBA00024799"/>
    </source>
</evidence>
<dbReference type="Proteomes" id="UP000198668">
    <property type="component" value="Unassembled WGS sequence"/>
</dbReference>
<dbReference type="Pfam" id="PF02686">
    <property type="entry name" value="GatC"/>
    <property type="match status" value="1"/>
</dbReference>
<dbReference type="GO" id="GO:0070681">
    <property type="term" value="P:glutaminyl-tRNAGln biosynthesis via transamidation"/>
    <property type="evidence" value="ECO:0007669"/>
    <property type="project" value="TreeGrafter"/>
</dbReference>
<dbReference type="Gene3D" id="1.10.20.60">
    <property type="entry name" value="Glu-tRNAGln amidotransferase C subunit, N-terminal domain"/>
    <property type="match status" value="1"/>
</dbReference>
<evidence type="ECO:0000313" key="7">
    <source>
        <dbReference type="EMBL" id="SFH69311.1"/>
    </source>
</evidence>
<keyword evidence="6" id="KW-0547">Nucleotide-binding</keyword>
<dbReference type="PANTHER" id="PTHR15004:SF0">
    <property type="entry name" value="GLUTAMYL-TRNA(GLN) AMIDOTRANSFERASE SUBUNIT C, MITOCHONDRIAL"/>
    <property type="match status" value="1"/>
</dbReference>
<keyword evidence="8" id="KW-1185">Reference proteome</keyword>
<dbReference type="GO" id="GO:0016740">
    <property type="term" value="F:transferase activity"/>
    <property type="evidence" value="ECO:0007669"/>
    <property type="project" value="UniProtKB-KW"/>
</dbReference>
<organism evidence="7 8">
    <name type="scientific">Pisciglobus halotolerans</name>
    <dbReference type="NCBI Taxonomy" id="745365"/>
    <lineage>
        <taxon>Bacteria</taxon>
        <taxon>Bacillati</taxon>
        <taxon>Bacillota</taxon>
        <taxon>Bacilli</taxon>
        <taxon>Lactobacillales</taxon>
        <taxon>Carnobacteriaceae</taxon>
    </lineage>
</organism>
<evidence type="ECO:0000256" key="4">
    <source>
        <dbReference type="ARBA" id="ARBA00047380"/>
    </source>
</evidence>
<dbReference type="GO" id="GO:0006450">
    <property type="term" value="P:regulation of translational fidelity"/>
    <property type="evidence" value="ECO:0007669"/>
    <property type="project" value="InterPro"/>
</dbReference>
<dbReference type="OrthoDB" id="9813938at2"/>
<dbReference type="EC" id="6.3.5.-" evidence="6"/>
<accession>A0A1I3C5P0</accession>